<dbReference type="EMBL" id="AFYH01059016">
    <property type="status" value="NOT_ANNOTATED_CDS"/>
    <property type="molecule type" value="Genomic_DNA"/>
</dbReference>
<dbReference type="AlphaFoldDB" id="H3A9I7"/>
<dbReference type="GO" id="GO:0003677">
    <property type="term" value="F:DNA binding"/>
    <property type="evidence" value="ECO:0007669"/>
    <property type="project" value="UniProtKB-KW"/>
</dbReference>
<dbReference type="SMART" id="SM00674">
    <property type="entry name" value="CENPB"/>
    <property type="match status" value="1"/>
</dbReference>
<dbReference type="Pfam" id="PF03221">
    <property type="entry name" value="HTH_Tnp_Tc5"/>
    <property type="match status" value="1"/>
</dbReference>
<sequence length="380" mass="43334">RSHILRDQFVKEIIMSKKVSLMLPQKLEVLDRVRKEPPGTPLRELARRLNIKKLMLADLIANKQKLHDTAATLVKGDAGLHKKRKREGKDPEVDHALLMWFQRASIKGLPLNGPILKAKAESLACNLSRSDFFATDEWFSCWKVCHNIVYKRIHGELKTADLEGTDYWSKTKLQELLSSYNTEDIYNMDEMGLYYCATPDGSMVFRKTVLSGSKKAMDRITLLVCANMNGSNRRKLLVIGKSQRPRRMKGVDPATLPVTYKSNKTAWMTGAIFEDWLTQWDKELVRKGHTILVLVDNALVHPSISMLKNICLQMIHRNLKHYYREELRKRIIDAIISSTQATVVEVARHITLLDAIGMAAKAWDSLKPATISNCFCKAGF</sequence>
<evidence type="ECO:0000256" key="1">
    <source>
        <dbReference type="ARBA" id="ARBA00023125"/>
    </source>
</evidence>
<name>H3A9I7_LATCH</name>
<dbReference type="Ensembl" id="ENSLACT00000006361.1">
    <property type="protein sequence ID" value="ENSLACP00000006308.1"/>
    <property type="gene ID" value="ENSLACG00000005597.1"/>
</dbReference>
<protein>
    <recommendedName>
        <fullName evidence="2">HTH CENPB-type domain-containing protein</fullName>
    </recommendedName>
</protein>
<feature type="domain" description="HTH CENPB-type" evidence="2">
    <location>
        <begin position="81"/>
        <end position="152"/>
    </location>
</feature>
<accession>H3A9I7</accession>
<dbReference type="HOGENOM" id="CLU_018294_0_4_1"/>
<dbReference type="InterPro" id="IPR009057">
    <property type="entry name" value="Homeodomain-like_sf"/>
</dbReference>
<dbReference type="InParanoid" id="H3A9I7"/>
<dbReference type="GeneTree" id="ENSGT00940000164756"/>
<proteinExistence type="predicted"/>
<dbReference type="GO" id="GO:0005634">
    <property type="term" value="C:nucleus"/>
    <property type="evidence" value="ECO:0007669"/>
    <property type="project" value="TreeGrafter"/>
</dbReference>
<dbReference type="PANTHER" id="PTHR19303:SF73">
    <property type="entry name" value="PROTEIN PDC2"/>
    <property type="match status" value="1"/>
</dbReference>
<keyword evidence="4" id="KW-1185">Reference proteome</keyword>
<evidence type="ECO:0000259" key="2">
    <source>
        <dbReference type="PROSITE" id="PS51253"/>
    </source>
</evidence>
<dbReference type="InterPro" id="IPR006600">
    <property type="entry name" value="HTH_CenpB_DNA-bd_dom"/>
</dbReference>
<evidence type="ECO:0000313" key="3">
    <source>
        <dbReference type="Ensembl" id="ENSLACP00000006308.1"/>
    </source>
</evidence>
<dbReference type="Proteomes" id="UP000008672">
    <property type="component" value="Unassembled WGS sequence"/>
</dbReference>
<reference evidence="4" key="1">
    <citation type="submission" date="2011-08" db="EMBL/GenBank/DDBJ databases">
        <title>The draft genome of Latimeria chalumnae.</title>
        <authorList>
            <person name="Di Palma F."/>
            <person name="Alfoldi J."/>
            <person name="Johnson J."/>
            <person name="Berlin A."/>
            <person name="Gnerre S."/>
            <person name="Jaffe D."/>
            <person name="MacCallum I."/>
            <person name="Young S."/>
            <person name="Walker B.J."/>
            <person name="Lander E."/>
            <person name="Lindblad-Toh K."/>
        </authorList>
    </citation>
    <scope>NUCLEOTIDE SEQUENCE [LARGE SCALE GENOMIC DNA]</scope>
    <source>
        <strain evidence="4">Wild caught</strain>
    </source>
</reference>
<dbReference type="eggNOG" id="KOG3105">
    <property type="taxonomic scope" value="Eukaryota"/>
</dbReference>
<dbReference type="Pfam" id="PF03184">
    <property type="entry name" value="DDE_1"/>
    <property type="match status" value="1"/>
</dbReference>
<keyword evidence="1" id="KW-0238">DNA-binding</keyword>
<reference evidence="3" key="2">
    <citation type="submission" date="2025-08" db="UniProtKB">
        <authorList>
            <consortium name="Ensembl"/>
        </authorList>
    </citation>
    <scope>IDENTIFICATION</scope>
</reference>
<dbReference type="PANTHER" id="PTHR19303">
    <property type="entry name" value="TRANSPOSON"/>
    <property type="match status" value="1"/>
</dbReference>
<organism evidence="3 4">
    <name type="scientific">Latimeria chalumnae</name>
    <name type="common">Coelacanth</name>
    <dbReference type="NCBI Taxonomy" id="7897"/>
    <lineage>
        <taxon>Eukaryota</taxon>
        <taxon>Metazoa</taxon>
        <taxon>Chordata</taxon>
        <taxon>Craniata</taxon>
        <taxon>Vertebrata</taxon>
        <taxon>Euteleostomi</taxon>
        <taxon>Coelacanthiformes</taxon>
        <taxon>Coelacanthidae</taxon>
        <taxon>Latimeria</taxon>
    </lineage>
</organism>
<dbReference type="InterPro" id="IPR004875">
    <property type="entry name" value="DDE_SF_endonuclease_dom"/>
</dbReference>
<dbReference type="PROSITE" id="PS51253">
    <property type="entry name" value="HTH_CENPB"/>
    <property type="match status" value="1"/>
</dbReference>
<reference evidence="3" key="3">
    <citation type="submission" date="2025-09" db="UniProtKB">
        <authorList>
            <consortium name="Ensembl"/>
        </authorList>
    </citation>
    <scope>IDENTIFICATION</scope>
</reference>
<evidence type="ECO:0000313" key="4">
    <source>
        <dbReference type="Proteomes" id="UP000008672"/>
    </source>
</evidence>
<dbReference type="Gene3D" id="1.10.10.60">
    <property type="entry name" value="Homeodomain-like"/>
    <property type="match status" value="1"/>
</dbReference>
<dbReference type="SUPFAM" id="SSF46689">
    <property type="entry name" value="Homeodomain-like"/>
    <property type="match status" value="1"/>
</dbReference>
<dbReference type="InterPro" id="IPR050863">
    <property type="entry name" value="CenT-Element_Derived"/>
</dbReference>